<keyword evidence="1" id="KW-0813">Transport</keyword>
<evidence type="ECO:0000256" key="5">
    <source>
        <dbReference type="ARBA" id="ARBA00022741"/>
    </source>
</evidence>
<evidence type="ECO:0000256" key="4">
    <source>
        <dbReference type="ARBA" id="ARBA00022692"/>
    </source>
</evidence>
<gene>
    <name evidence="11" type="primary">kdpC</name>
    <name evidence="11" type="ORF">WGH24286_01389</name>
</gene>
<keyword evidence="7" id="KW-0630">Potassium</keyword>
<comment type="caution">
    <text evidence="11">The sequence shown here is derived from an EMBL/GenBank/DDBJ whole genome shotgun (WGS) entry which is preliminary data.</text>
</comment>
<name>A0ABN8BT71_9LACO</name>
<dbReference type="InterPro" id="IPR003820">
    <property type="entry name" value="KdpC"/>
</dbReference>
<evidence type="ECO:0000256" key="2">
    <source>
        <dbReference type="ARBA" id="ARBA00022475"/>
    </source>
</evidence>
<dbReference type="PIRSF" id="PIRSF001296">
    <property type="entry name" value="K_ATPase_KdpC"/>
    <property type="match status" value="1"/>
</dbReference>
<keyword evidence="4" id="KW-0812">Transmembrane</keyword>
<reference evidence="11 12" key="1">
    <citation type="submission" date="2021-11" db="EMBL/GenBank/DDBJ databases">
        <authorList>
            <person name="Depoorter E."/>
        </authorList>
    </citation>
    <scope>NUCLEOTIDE SEQUENCE [LARGE SCALE GENOMIC DNA]</scope>
    <source>
        <strain evidence="11 12">LMG 24286</strain>
    </source>
</reference>
<dbReference type="RefSeq" id="WP_230099022.1">
    <property type="nucleotide sequence ID" value="NZ_CAKKNT010000019.1"/>
</dbReference>
<evidence type="ECO:0000256" key="3">
    <source>
        <dbReference type="ARBA" id="ARBA00022538"/>
    </source>
</evidence>
<proteinExistence type="predicted"/>
<evidence type="ECO:0000313" key="12">
    <source>
        <dbReference type="Proteomes" id="UP000789719"/>
    </source>
</evidence>
<keyword evidence="12" id="KW-1185">Reference proteome</keyword>
<sequence>MKVLFKQAAIILGCLIMGTLVYTGITTVVAQTVFQQSANGSLIYQHQHVTGSKLIATDPINPKLFVGRVNVASNLAPNSSAEKAAVAKRVVQLRALDPTNRQPIPVDLVTGSASGSDPYISVAAAKYQVTRIAHANNLSPTQVQTIIKNATTSWFNNLLGTPAVNVVKANLALQASVK</sequence>
<evidence type="ECO:0000256" key="1">
    <source>
        <dbReference type="ARBA" id="ARBA00022448"/>
    </source>
</evidence>
<evidence type="ECO:0000256" key="8">
    <source>
        <dbReference type="ARBA" id="ARBA00022989"/>
    </source>
</evidence>
<keyword evidence="5" id="KW-0547">Nucleotide-binding</keyword>
<organism evidence="11 12">
    <name type="scientific">Periweissella ghanensis</name>
    <dbReference type="NCBI Taxonomy" id="467997"/>
    <lineage>
        <taxon>Bacteria</taxon>
        <taxon>Bacillati</taxon>
        <taxon>Bacillota</taxon>
        <taxon>Bacilli</taxon>
        <taxon>Lactobacillales</taxon>
        <taxon>Lactobacillaceae</taxon>
        <taxon>Periweissella</taxon>
    </lineage>
</organism>
<dbReference type="PANTHER" id="PTHR30042:SF2">
    <property type="entry name" value="POTASSIUM-TRANSPORTING ATPASE KDPC SUBUNIT"/>
    <property type="match status" value="1"/>
</dbReference>
<dbReference type="PANTHER" id="PTHR30042">
    <property type="entry name" value="POTASSIUM-TRANSPORTING ATPASE C CHAIN"/>
    <property type="match status" value="1"/>
</dbReference>
<dbReference type="Pfam" id="PF02669">
    <property type="entry name" value="KdpC"/>
    <property type="match status" value="1"/>
</dbReference>
<evidence type="ECO:0000256" key="7">
    <source>
        <dbReference type="ARBA" id="ARBA00022958"/>
    </source>
</evidence>
<keyword evidence="2" id="KW-1003">Cell membrane</keyword>
<protein>
    <submittedName>
        <fullName evidence="11">Potassium-transporting ATPase KdpC subunit</fullName>
    </submittedName>
</protein>
<evidence type="ECO:0000313" key="11">
    <source>
        <dbReference type="EMBL" id="CAH0418946.1"/>
    </source>
</evidence>
<keyword evidence="9" id="KW-0406">Ion transport</keyword>
<keyword evidence="6" id="KW-0067">ATP-binding</keyword>
<evidence type="ECO:0000256" key="6">
    <source>
        <dbReference type="ARBA" id="ARBA00022840"/>
    </source>
</evidence>
<keyword evidence="3" id="KW-0633">Potassium transport</keyword>
<evidence type="ECO:0000256" key="9">
    <source>
        <dbReference type="ARBA" id="ARBA00023065"/>
    </source>
</evidence>
<evidence type="ECO:0000256" key="10">
    <source>
        <dbReference type="ARBA" id="ARBA00023136"/>
    </source>
</evidence>
<keyword evidence="8" id="KW-1133">Transmembrane helix</keyword>
<keyword evidence="10" id="KW-0472">Membrane</keyword>
<accession>A0ABN8BT71</accession>
<dbReference type="Proteomes" id="UP000789719">
    <property type="component" value="Unassembled WGS sequence"/>
</dbReference>
<dbReference type="EMBL" id="CAKKNT010000019">
    <property type="protein sequence ID" value="CAH0418946.1"/>
    <property type="molecule type" value="Genomic_DNA"/>
</dbReference>